<proteinExistence type="predicted"/>
<dbReference type="AlphaFoldDB" id="A0A6A4IPK0"/>
<evidence type="ECO:0000313" key="2">
    <source>
        <dbReference type="Proteomes" id="UP000466442"/>
    </source>
</evidence>
<keyword evidence="2" id="KW-1185">Reference proteome</keyword>
<organism evidence="1 2">
    <name type="scientific">Apolygus lucorum</name>
    <name type="common">Small green plant bug</name>
    <name type="synonym">Lygocoris lucorum</name>
    <dbReference type="NCBI Taxonomy" id="248454"/>
    <lineage>
        <taxon>Eukaryota</taxon>
        <taxon>Metazoa</taxon>
        <taxon>Ecdysozoa</taxon>
        <taxon>Arthropoda</taxon>
        <taxon>Hexapoda</taxon>
        <taxon>Insecta</taxon>
        <taxon>Pterygota</taxon>
        <taxon>Neoptera</taxon>
        <taxon>Paraneoptera</taxon>
        <taxon>Hemiptera</taxon>
        <taxon>Heteroptera</taxon>
        <taxon>Panheteroptera</taxon>
        <taxon>Cimicomorpha</taxon>
        <taxon>Miridae</taxon>
        <taxon>Mirini</taxon>
        <taxon>Apolygus</taxon>
    </lineage>
</organism>
<gene>
    <name evidence="1" type="ORF">GE061_004655</name>
</gene>
<protein>
    <submittedName>
        <fullName evidence="1">Uncharacterized protein</fullName>
    </submittedName>
</protein>
<comment type="caution">
    <text evidence="1">The sequence shown here is derived from an EMBL/GenBank/DDBJ whole genome shotgun (WGS) entry which is preliminary data.</text>
</comment>
<name>A0A6A4IPK0_APOLU</name>
<sequence length="121" mass="13692">MNFSYAIVLLCTVAHAVEIPWVTQDPSNPKYKEMLDKAIENENNTGNNKPSLSYSPVRSISFVETFSENTKFYTGGDLYHMRYNVDGGIMCEITFAVTITGAKEPTTTWKSITVQKFFCQQ</sequence>
<dbReference type="Proteomes" id="UP000466442">
    <property type="component" value="Linkage Group LG12"/>
</dbReference>
<accession>A0A6A4IPK0</accession>
<reference evidence="1" key="1">
    <citation type="journal article" date="2021" name="Mol. Ecol. Resour.">
        <title>Apolygus lucorum genome provides insights into omnivorousness and mesophyll feeding.</title>
        <authorList>
            <person name="Liu Y."/>
            <person name="Liu H."/>
            <person name="Wang H."/>
            <person name="Huang T."/>
            <person name="Liu B."/>
            <person name="Yang B."/>
            <person name="Yin L."/>
            <person name="Li B."/>
            <person name="Zhang Y."/>
            <person name="Zhang S."/>
            <person name="Jiang F."/>
            <person name="Zhang X."/>
            <person name="Ren Y."/>
            <person name="Wang B."/>
            <person name="Wang S."/>
            <person name="Lu Y."/>
            <person name="Wu K."/>
            <person name="Fan W."/>
            <person name="Wang G."/>
        </authorList>
    </citation>
    <scope>NUCLEOTIDE SEQUENCE</scope>
    <source>
        <strain evidence="1">12Hb</strain>
    </source>
</reference>
<dbReference type="EMBL" id="WIXP02000012">
    <property type="protein sequence ID" value="KAF6202257.1"/>
    <property type="molecule type" value="Genomic_DNA"/>
</dbReference>
<evidence type="ECO:0000313" key="1">
    <source>
        <dbReference type="EMBL" id="KAF6202257.1"/>
    </source>
</evidence>